<protein>
    <submittedName>
        <fullName evidence="2">Acyloxyacyl hydrolase</fullName>
    </submittedName>
</protein>
<gene>
    <name evidence="2" type="ORF">LQ318_03565</name>
</gene>
<dbReference type="Gene3D" id="2.40.160.20">
    <property type="match status" value="1"/>
</dbReference>
<evidence type="ECO:0000256" key="1">
    <source>
        <dbReference type="SAM" id="MobiDB-lite"/>
    </source>
</evidence>
<accession>A0ABT3PVW9</accession>
<dbReference type="InterPro" id="IPR011250">
    <property type="entry name" value="OMP/PagP_B-barrel"/>
</dbReference>
<proteinExistence type="predicted"/>
<organism evidence="2 3">
    <name type="scientific">Fodinibius salicampi</name>
    <dbReference type="NCBI Taxonomy" id="1920655"/>
    <lineage>
        <taxon>Bacteria</taxon>
        <taxon>Pseudomonadati</taxon>
        <taxon>Balneolota</taxon>
        <taxon>Balneolia</taxon>
        <taxon>Balneolales</taxon>
        <taxon>Balneolaceae</taxon>
        <taxon>Fodinibius</taxon>
    </lineage>
</organism>
<reference evidence="2 3" key="1">
    <citation type="submission" date="2021-11" db="EMBL/GenBank/DDBJ databases">
        <title>Aliifidinibius sp. nov., a new bacterium isolated from saline soil.</title>
        <authorList>
            <person name="Galisteo C."/>
            <person name="De La Haba R."/>
            <person name="Sanchez-Porro C."/>
            <person name="Ventosa A."/>
        </authorList>
    </citation>
    <scope>NUCLEOTIDE SEQUENCE [LARGE SCALE GENOMIC DNA]</scope>
    <source>
        <strain evidence="2 3">KACC 190600</strain>
    </source>
</reference>
<dbReference type="InterPro" id="IPR018550">
    <property type="entry name" value="Lipid-A_deacylase-rel"/>
</dbReference>
<sequence length="205" mass="23073">MCVSNARAQTNSPIDTTEKLDQNDKHQQIKSQELKNRNEFSLWVGFAFDSYRLWGKMPNTKIRSTGIQYNRKLAYKRKLIIKYNLSASLYSKYSYPSSLEEDTRTSLSGFGISPLGFQVNFAGDTNIQPFLNTSAGLMLLNKRFPDIRGKKMNFTFGAGGGIEILLSKSVSLSAGIKYHHLSNGDRGEINPGIDSNLYYTTITIF</sequence>
<comment type="caution">
    <text evidence="2">The sequence shown here is derived from an EMBL/GenBank/DDBJ whole genome shotgun (WGS) entry which is preliminary data.</text>
</comment>
<name>A0ABT3PVW9_9BACT</name>
<feature type="region of interest" description="Disordered" evidence="1">
    <location>
        <begin position="1"/>
        <end position="24"/>
    </location>
</feature>
<dbReference type="EMBL" id="JAJNDC010000001">
    <property type="protein sequence ID" value="MCW9711973.1"/>
    <property type="molecule type" value="Genomic_DNA"/>
</dbReference>
<dbReference type="Pfam" id="PF09411">
    <property type="entry name" value="PagL"/>
    <property type="match status" value="1"/>
</dbReference>
<feature type="compositionally biased region" description="Polar residues" evidence="1">
    <location>
        <begin position="1"/>
        <end position="15"/>
    </location>
</feature>
<dbReference type="GO" id="GO:0016787">
    <property type="term" value="F:hydrolase activity"/>
    <property type="evidence" value="ECO:0007669"/>
    <property type="project" value="UniProtKB-KW"/>
</dbReference>
<dbReference type="Proteomes" id="UP001207337">
    <property type="component" value="Unassembled WGS sequence"/>
</dbReference>
<dbReference type="RefSeq" id="WP_345694233.1">
    <property type="nucleotide sequence ID" value="NZ_BAABRS010000001.1"/>
</dbReference>
<dbReference type="SUPFAM" id="SSF56925">
    <property type="entry name" value="OMPA-like"/>
    <property type="match status" value="1"/>
</dbReference>
<evidence type="ECO:0000313" key="3">
    <source>
        <dbReference type="Proteomes" id="UP001207337"/>
    </source>
</evidence>
<keyword evidence="2" id="KW-0378">Hydrolase</keyword>
<evidence type="ECO:0000313" key="2">
    <source>
        <dbReference type="EMBL" id="MCW9711973.1"/>
    </source>
</evidence>
<keyword evidence="3" id="KW-1185">Reference proteome</keyword>